<organism evidence="1 2">
    <name type="scientific">Avena sativa</name>
    <name type="common">Oat</name>
    <dbReference type="NCBI Taxonomy" id="4498"/>
    <lineage>
        <taxon>Eukaryota</taxon>
        <taxon>Viridiplantae</taxon>
        <taxon>Streptophyta</taxon>
        <taxon>Embryophyta</taxon>
        <taxon>Tracheophyta</taxon>
        <taxon>Spermatophyta</taxon>
        <taxon>Magnoliopsida</taxon>
        <taxon>Liliopsida</taxon>
        <taxon>Poales</taxon>
        <taxon>Poaceae</taxon>
        <taxon>BOP clade</taxon>
        <taxon>Pooideae</taxon>
        <taxon>Poodae</taxon>
        <taxon>Poeae</taxon>
        <taxon>Poeae Chloroplast Group 1 (Aveneae type)</taxon>
        <taxon>Aveninae</taxon>
        <taxon>Avena</taxon>
    </lineage>
</organism>
<keyword evidence="2" id="KW-1185">Reference proteome</keyword>
<dbReference type="Proteomes" id="UP001732700">
    <property type="component" value="Chromosome 5C"/>
</dbReference>
<sequence length="170" mass="16684">MASSPPAALATLLIASCAAAAAATTFDVGDGHGWDTGVDYTDWTVGKTFAVGDTLVFNYTSKAHTVTEVSQSGYDACSGGNSVSSDDSGATSVTLTTPGVHYFICDVPGHCAGGMKLVVTVVAVAAGGDVGSTTGSAIPATDAGGSLVPTTTSTLVDAAAGVLIMLALFR</sequence>
<name>A0ACD5Y4A5_AVESA</name>
<proteinExistence type="predicted"/>
<evidence type="ECO:0000313" key="1">
    <source>
        <dbReference type="EnsemblPlants" id="AVESA.00010b.r2.5CG0884630.1.CDS"/>
    </source>
</evidence>
<reference evidence="1" key="1">
    <citation type="submission" date="2021-05" db="EMBL/GenBank/DDBJ databases">
        <authorList>
            <person name="Scholz U."/>
            <person name="Mascher M."/>
            <person name="Fiebig A."/>
        </authorList>
    </citation>
    <scope>NUCLEOTIDE SEQUENCE [LARGE SCALE GENOMIC DNA]</scope>
</reference>
<dbReference type="EnsemblPlants" id="AVESA.00010b.r2.5CG0884630.1">
    <property type="protein sequence ID" value="AVESA.00010b.r2.5CG0884630.1.CDS"/>
    <property type="gene ID" value="AVESA.00010b.r2.5CG0884630"/>
</dbReference>
<reference evidence="1" key="2">
    <citation type="submission" date="2025-09" db="UniProtKB">
        <authorList>
            <consortium name="EnsemblPlants"/>
        </authorList>
    </citation>
    <scope>IDENTIFICATION</scope>
</reference>
<accession>A0ACD5Y4A5</accession>
<protein>
    <submittedName>
        <fullName evidence="1">Uncharacterized protein</fullName>
    </submittedName>
</protein>
<evidence type="ECO:0000313" key="2">
    <source>
        <dbReference type="Proteomes" id="UP001732700"/>
    </source>
</evidence>